<dbReference type="PROSITE" id="PS50005">
    <property type="entry name" value="TPR"/>
    <property type="match status" value="1"/>
</dbReference>
<evidence type="ECO:0000256" key="2">
    <source>
        <dbReference type="ARBA" id="ARBA00022803"/>
    </source>
</evidence>
<sequence length="451" mass="51425">MIHPKDRWSLFASLIILLVIMAGLPLGAGAGEQLPLGAAMCINKVESLIQKGKLQEAVIVLENFKAKQKGVDPGTAEKKGYTHYYIDFLLGNTCLMCSEKKGTGKTGTWLKRAARAYDQAVKKKPDLSPAWLNLAKCRYDLDQMNKAARAFVKGYDASPEKNASHLYYGAICYFQANDHSRALKTFNRLIKKHPKSFSPAWRENYVSILFAMDKNKTALPHVEILAGKFTGEKKKKWQEILLYQYLNLKMSKKALAYGKMLTRTDPTEPKWWKAVSHLYLNRNDMKNGLSNLLIYSYLTPPTREEKILMADLYLSLGIPARASVFYEKILKDKEDLTKIKRIIQAYTASHEPEKALAWIDRGLAWKSDFDLLKQKAAFLYELEQYDKAASVYEQLAGRSKRPGEYFLLLGYCAWNLEQMDRAKKAFERAAKFDKQKKSALLAIAQLSKMVK</sequence>
<dbReference type="PANTHER" id="PTHR45586">
    <property type="entry name" value="TPR REPEAT-CONTAINING PROTEIN PA4667"/>
    <property type="match status" value="1"/>
</dbReference>
<keyword evidence="5" id="KW-1185">Reference proteome</keyword>
<name>A0A1W1YTM6_9BACT</name>
<dbReference type="Proteomes" id="UP000192418">
    <property type="component" value="Unassembled WGS sequence"/>
</dbReference>
<dbReference type="Pfam" id="PF13432">
    <property type="entry name" value="TPR_16"/>
    <property type="match status" value="2"/>
</dbReference>
<dbReference type="InterPro" id="IPR011990">
    <property type="entry name" value="TPR-like_helical_dom_sf"/>
</dbReference>
<gene>
    <name evidence="4" type="ORF">SAMN02746065_101357</name>
</gene>
<dbReference type="AlphaFoldDB" id="A0A1W1YTM6"/>
<dbReference type="STRING" id="1121400.SAMN02746065_101357"/>
<dbReference type="SUPFAM" id="SSF48452">
    <property type="entry name" value="TPR-like"/>
    <property type="match status" value="2"/>
</dbReference>
<feature type="repeat" description="TPR" evidence="3">
    <location>
        <begin position="163"/>
        <end position="196"/>
    </location>
</feature>
<evidence type="ECO:0000313" key="4">
    <source>
        <dbReference type="EMBL" id="SMC39509.1"/>
    </source>
</evidence>
<dbReference type="InterPro" id="IPR019734">
    <property type="entry name" value="TPR_rpt"/>
</dbReference>
<dbReference type="InterPro" id="IPR051012">
    <property type="entry name" value="CellSynth/LPSAsmb/PSIAsmb"/>
</dbReference>
<accession>A0A1W1YTM6</accession>
<dbReference type="Gene3D" id="1.25.40.10">
    <property type="entry name" value="Tetratricopeptide repeat domain"/>
    <property type="match status" value="2"/>
</dbReference>
<dbReference type="PANTHER" id="PTHR45586:SF1">
    <property type="entry name" value="LIPOPOLYSACCHARIDE ASSEMBLY PROTEIN B"/>
    <property type="match status" value="1"/>
</dbReference>
<keyword evidence="1" id="KW-0677">Repeat</keyword>
<evidence type="ECO:0000313" key="5">
    <source>
        <dbReference type="Proteomes" id="UP000192418"/>
    </source>
</evidence>
<dbReference type="EMBL" id="FWXY01000001">
    <property type="protein sequence ID" value="SMC39509.1"/>
    <property type="molecule type" value="Genomic_DNA"/>
</dbReference>
<evidence type="ECO:0000256" key="1">
    <source>
        <dbReference type="ARBA" id="ARBA00022737"/>
    </source>
</evidence>
<proteinExistence type="predicted"/>
<dbReference type="Pfam" id="PF13174">
    <property type="entry name" value="TPR_6"/>
    <property type="match status" value="1"/>
</dbReference>
<organism evidence="4 5">
    <name type="scientific">Desulfocicer vacuolatum DSM 3385</name>
    <dbReference type="NCBI Taxonomy" id="1121400"/>
    <lineage>
        <taxon>Bacteria</taxon>
        <taxon>Pseudomonadati</taxon>
        <taxon>Thermodesulfobacteriota</taxon>
        <taxon>Desulfobacteria</taxon>
        <taxon>Desulfobacterales</taxon>
        <taxon>Desulfobacteraceae</taxon>
        <taxon>Desulfocicer</taxon>
    </lineage>
</organism>
<evidence type="ECO:0000256" key="3">
    <source>
        <dbReference type="PROSITE-ProRule" id="PRU00339"/>
    </source>
</evidence>
<dbReference type="SMART" id="SM00028">
    <property type="entry name" value="TPR"/>
    <property type="match status" value="4"/>
</dbReference>
<reference evidence="4 5" key="1">
    <citation type="submission" date="2017-04" db="EMBL/GenBank/DDBJ databases">
        <authorList>
            <person name="Afonso C.L."/>
            <person name="Miller P.J."/>
            <person name="Scott M.A."/>
            <person name="Spackman E."/>
            <person name="Goraichik I."/>
            <person name="Dimitrov K.M."/>
            <person name="Suarez D.L."/>
            <person name="Swayne D.E."/>
        </authorList>
    </citation>
    <scope>NUCLEOTIDE SEQUENCE [LARGE SCALE GENOMIC DNA]</scope>
    <source>
        <strain evidence="4 5">DSM 3385</strain>
    </source>
</reference>
<protein>
    <submittedName>
        <fullName evidence="4">Tetratricopeptide repeat-containing protein</fullName>
    </submittedName>
</protein>
<keyword evidence="2 3" id="KW-0802">TPR repeat</keyword>